<reference evidence="3" key="1">
    <citation type="submission" date="2016-06" db="UniProtKB">
        <authorList>
            <consortium name="WormBaseParasite"/>
        </authorList>
    </citation>
    <scope>IDENTIFICATION</scope>
</reference>
<evidence type="ECO:0000313" key="2">
    <source>
        <dbReference type="Proteomes" id="UP000279833"/>
    </source>
</evidence>
<name>A0A183JQR4_9TREM</name>
<keyword evidence="2" id="KW-1185">Reference proteome</keyword>
<dbReference type="Proteomes" id="UP000279833">
    <property type="component" value="Unassembled WGS sequence"/>
</dbReference>
<organism evidence="3">
    <name type="scientific">Schistosoma curassoni</name>
    <dbReference type="NCBI Taxonomy" id="6186"/>
    <lineage>
        <taxon>Eukaryota</taxon>
        <taxon>Metazoa</taxon>
        <taxon>Spiralia</taxon>
        <taxon>Lophotrochozoa</taxon>
        <taxon>Platyhelminthes</taxon>
        <taxon>Trematoda</taxon>
        <taxon>Digenea</taxon>
        <taxon>Strigeidida</taxon>
        <taxon>Schistosomatoidea</taxon>
        <taxon>Schistosomatidae</taxon>
        <taxon>Schistosoma</taxon>
    </lineage>
</organism>
<evidence type="ECO:0000313" key="1">
    <source>
        <dbReference type="EMBL" id="VDO92735.1"/>
    </source>
</evidence>
<gene>
    <name evidence="1" type="ORF">SCUD_LOCUS5053</name>
</gene>
<evidence type="ECO:0000313" key="3">
    <source>
        <dbReference type="WBParaSite" id="SCUD_0000505301-mRNA-1"/>
    </source>
</evidence>
<reference evidence="1 2" key="2">
    <citation type="submission" date="2018-11" db="EMBL/GenBank/DDBJ databases">
        <authorList>
            <consortium name="Pathogen Informatics"/>
        </authorList>
    </citation>
    <scope>NUCLEOTIDE SEQUENCE [LARGE SCALE GENOMIC DNA]</scope>
    <source>
        <strain evidence="1">Dakar</strain>
        <strain evidence="2">Dakar, Senegal</strain>
    </source>
</reference>
<dbReference type="AlphaFoldDB" id="A0A183JQR4"/>
<dbReference type="EMBL" id="UZAK01007563">
    <property type="protein sequence ID" value="VDO92735.1"/>
    <property type="molecule type" value="Genomic_DNA"/>
</dbReference>
<dbReference type="WBParaSite" id="SCUD_0000505301-mRNA-1">
    <property type="protein sequence ID" value="SCUD_0000505301-mRNA-1"/>
    <property type="gene ID" value="SCUD_0000505301"/>
</dbReference>
<protein>
    <submittedName>
        <fullName evidence="3">Protein FAM91A1</fullName>
    </submittedName>
</protein>
<sequence length="298" mass="33806">MASVKLLLSQPLRNLFEPCQVVDLTGSTLTTQNQCTHHQQMVVGNFTSDSSTNSKKTTTYKSLLLSDCEQDGLLSPFLNTQLNFLYNEDINVDDYIPNSFNDHQTLTDSCGFNECTIREWWSDLIKQRSDYYSICIGEWSSNSSSKSQWKNRNRSKQPLILPKPVEEFIAKHDESLSRALGHDELVHAKQKDKDNSLTEESNNLNASQILEAEEPVCLHCSDPSRSMKWLVDICAMICGASNIKSLLTEIECLERLLKWHAKASCSHSVSVNDPRQVDYALLSFFDLNVDICEVSRNL</sequence>
<accession>A0A183JQR4</accession>
<proteinExistence type="predicted"/>